<organism evidence="1 2">
    <name type="scientific">Rhipicephalus microplus</name>
    <name type="common">Cattle tick</name>
    <name type="synonym">Boophilus microplus</name>
    <dbReference type="NCBI Taxonomy" id="6941"/>
    <lineage>
        <taxon>Eukaryota</taxon>
        <taxon>Metazoa</taxon>
        <taxon>Ecdysozoa</taxon>
        <taxon>Arthropoda</taxon>
        <taxon>Chelicerata</taxon>
        <taxon>Arachnida</taxon>
        <taxon>Acari</taxon>
        <taxon>Parasitiformes</taxon>
        <taxon>Ixodida</taxon>
        <taxon>Ixodoidea</taxon>
        <taxon>Ixodidae</taxon>
        <taxon>Rhipicephalinae</taxon>
        <taxon>Rhipicephalus</taxon>
        <taxon>Boophilus</taxon>
    </lineage>
</organism>
<sequence>MHVPNGRRKSKGDDMYHLLGAVLRGCGESSDGNFHYDLFPIRYQQLHINDFNDQTDAYAALSSLKNILVTGCIHSSTIGNVESVIGSIGRKRSRARRRQEETTAVNAAYKKLGHKIAERSVASYLPQLSANDYKIIIRPKCGLALTRVPNTMLSEVVRMAVQISWIKGQEKEVLVVNDKQGTLIFSTPDIETVWKVTRIKSIKIEGKNYDVTAYLAPHEDSGRGVVRGIDTRLSVEELTETFGNSRNPPILGVRKLGNSSSAVIIFKNETVPRCMYCYGVPLKCVLYKKRYEVCYRCG</sequence>
<protein>
    <submittedName>
        <fullName evidence="1">Uncharacterized protein</fullName>
    </submittedName>
</protein>
<keyword evidence="2" id="KW-1185">Reference proteome</keyword>
<dbReference type="AlphaFoldDB" id="A0A9J6D5V0"/>
<reference evidence="1" key="1">
    <citation type="journal article" date="2020" name="Cell">
        <title>Large-Scale Comparative Analyses of Tick Genomes Elucidate Their Genetic Diversity and Vector Capacities.</title>
        <authorList>
            <consortium name="Tick Genome and Microbiome Consortium (TIGMIC)"/>
            <person name="Jia N."/>
            <person name="Wang J."/>
            <person name="Shi W."/>
            <person name="Du L."/>
            <person name="Sun Y."/>
            <person name="Zhan W."/>
            <person name="Jiang J.F."/>
            <person name="Wang Q."/>
            <person name="Zhang B."/>
            <person name="Ji P."/>
            <person name="Bell-Sakyi L."/>
            <person name="Cui X.M."/>
            <person name="Yuan T.T."/>
            <person name="Jiang B.G."/>
            <person name="Yang W.F."/>
            <person name="Lam T.T."/>
            <person name="Chang Q.C."/>
            <person name="Ding S.J."/>
            <person name="Wang X.J."/>
            <person name="Zhu J.G."/>
            <person name="Ruan X.D."/>
            <person name="Zhao L."/>
            <person name="Wei J.T."/>
            <person name="Ye R.Z."/>
            <person name="Que T.C."/>
            <person name="Du C.H."/>
            <person name="Zhou Y.H."/>
            <person name="Cheng J.X."/>
            <person name="Dai P.F."/>
            <person name="Guo W.B."/>
            <person name="Han X.H."/>
            <person name="Huang E.J."/>
            <person name="Li L.F."/>
            <person name="Wei W."/>
            <person name="Gao Y.C."/>
            <person name="Liu J.Z."/>
            <person name="Shao H.Z."/>
            <person name="Wang X."/>
            <person name="Wang C.C."/>
            <person name="Yang T.C."/>
            <person name="Huo Q.B."/>
            <person name="Li W."/>
            <person name="Chen H.Y."/>
            <person name="Chen S.E."/>
            <person name="Zhou L.G."/>
            <person name="Ni X.B."/>
            <person name="Tian J.H."/>
            <person name="Sheng Y."/>
            <person name="Liu T."/>
            <person name="Pan Y.S."/>
            <person name="Xia L.Y."/>
            <person name="Li J."/>
            <person name="Zhao F."/>
            <person name="Cao W.C."/>
        </authorList>
    </citation>
    <scope>NUCLEOTIDE SEQUENCE</scope>
    <source>
        <strain evidence="1">Rmic-2018</strain>
    </source>
</reference>
<reference evidence="1" key="2">
    <citation type="submission" date="2021-09" db="EMBL/GenBank/DDBJ databases">
        <authorList>
            <person name="Jia N."/>
            <person name="Wang J."/>
            <person name="Shi W."/>
            <person name="Du L."/>
            <person name="Sun Y."/>
            <person name="Zhan W."/>
            <person name="Jiang J."/>
            <person name="Wang Q."/>
            <person name="Zhang B."/>
            <person name="Ji P."/>
            <person name="Sakyi L.B."/>
            <person name="Cui X."/>
            <person name="Yuan T."/>
            <person name="Jiang B."/>
            <person name="Yang W."/>
            <person name="Lam T.T.-Y."/>
            <person name="Chang Q."/>
            <person name="Ding S."/>
            <person name="Wang X."/>
            <person name="Zhu J."/>
            <person name="Ruan X."/>
            <person name="Zhao L."/>
            <person name="Wei J."/>
            <person name="Que T."/>
            <person name="Du C."/>
            <person name="Cheng J."/>
            <person name="Dai P."/>
            <person name="Han X."/>
            <person name="Huang E."/>
            <person name="Gao Y."/>
            <person name="Liu J."/>
            <person name="Shao H."/>
            <person name="Ye R."/>
            <person name="Li L."/>
            <person name="Wei W."/>
            <person name="Wang X."/>
            <person name="Wang C."/>
            <person name="Huo Q."/>
            <person name="Li W."/>
            <person name="Guo W."/>
            <person name="Chen H."/>
            <person name="Chen S."/>
            <person name="Zhou L."/>
            <person name="Zhou L."/>
            <person name="Ni X."/>
            <person name="Tian J."/>
            <person name="Zhou Y."/>
            <person name="Sheng Y."/>
            <person name="Liu T."/>
            <person name="Pan Y."/>
            <person name="Xia L."/>
            <person name="Li J."/>
            <person name="Zhao F."/>
            <person name="Cao W."/>
        </authorList>
    </citation>
    <scope>NUCLEOTIDE SEQUENCE</scope>
    <source>
        <strain evidence="1">Rmic-2018</strain>
        <tissue evidence="1">Larvae</tissue>
    </source>
</reference>
<dbReference type="EMBL" id="JABSTU010000011">
    <property type="protein sequence ID" value="KAH8009421.1"/>
    <property type="molecule type" value="Genomic_DNA"/>
</dbReference>
<accession>A0A9J6D5V0</accession>
<evidence type="ECO:0000313" key="1">
    <source>
        <dbReference type="EMBL" id="KAH8009421.1"/>
    </source>
</evidence>
<proteinExistence type="predicted"/>
<dbReference type="Proteomes" id="UP000821866">
    <property type="component" value="Chromosome 9"/>
</dbReference>
<comment type="caution">
    <text evidence="1">The sequence shown here is derived from an EMBL/GenBank/DDBJ whole genome shotgun (WGS) entry which is preliminary data.</text>
</comment>
<gene>
    <name evidence="1" type="ORF">HPB51_016700</name>
</gene>
<evidence type="ECO:0000313" key="2">
    <source>
        <dbReference type="Proteomes" id="UP000821866"/>
    </source>
</evidence>
<name>A0A9J6D5V0_RHIMP</name>